<comment type="caution">
    <text evidence="2">The sequence shown here is derived from an EMBL/GenBank/DDBJ whole genome shotgun (WGS) entry which is preliminary data.</text>
</comment>
<dbReference type="Proteomes" id="UP000826271">
    <property type="component" value="Unassembled WGS sequence"/>
</dbReference>
<evidence type="ECO:0000313" key="2">
    <source>
        <dbReference type="EMBL" id="KAG8363320.1"/>
    </source>
</evidence>
<sequence>MSSHTRNDDASELQEEEAAEEEAAEEEELQNLEREIEGMAETILKYRTNLPDHLTSTLSSILASQRPDLPTHLADEVSDPETRMLTGPDPEAGASQGPVRENMALSVSEDPEEAEKIQLLKQKISSNASTLPVILNRMKEYMARIDKLESSNGTIHPVFKRKRTS</sequence>
<feature type="compositionally biased region" description="Acidic residues" evidence="1">
    <location>
        <begin position="10"/>
        <end position="30"/>
    </location>
</feature>
<keyword evidence="3" id="KW-1185">Reference proteome</keyword>
<gene>
    <name evidence="2" type="ORF">BUALT_Bualt19G0010100</name>
</gene>
<protein>
    <submittedName>
        <fullName evidence="2">Uncharacterized protein</fullName>
    </submittedName>
</protein>
<dbReference type="PANTHER" id="PTHR36045:SF2">
    <property type="entry name" value="OS04G0558500 PROTEIN"/>
    <property type="match status" value="1"/>
</dbReference>
<feature type="region of interest" description="Disordered" evidence="1">
    <location>
        <begin position="61"/>
        <end position="111"/>
    </location>
</feature>
<name>A0AAV6W4A3_9LAMI</name>
<reference evidence="2" key="1">
    <citation type="submission" date="2019-10" db="EMBL/GenBank/DDBJ databases">
        <authorList>
            <person name="Zhang R."/>
            <person name="Pan Y."/>
            <person name="Wang J."/>
            <person name="Ma R."/>
            <person name="Yu S."/>
        </authorList>
    </citation>
    <scope>NUCLEOTIDE SEQUENCE</scope>
    <source>
        <strain evidence="2">LA-IB0</strain>
        <tissue evidence="2">Leaf</tissue>
    </source>
</reference>
<organism evidence="2 3">
    <name type="scientific">Buddleja alternifolia</name>
    <dbReference type="NCBI Taxonomy" id="168488"/>
    <lineage>
        <taxon>Eukaryota</taxon>
        <taxon>Viridiplantae</taxon>
        <taxon>Streptophyta</taxon>
        <taxon>Embryophyta</taxon>
        <taxon>Tracheophyta</taxon>
        <taxon>Spermatophyta</taxon>
        <taxon>Magnoliopsida</taxon>
        <taxon>eudicotyledons</taxon>
        <taxon>Gunneridae</taxon>
        <taxon>Pentapetalae</taxon>
        <taxon>asterids</taxon>
        <taxon>lamiids</taxon>
        <taxon>Lamiales</taxon>
        <taxon>Scrophulariaceae</taxon>
        <taxon>Buddlejeae</taxon>
        <taxon>Buddleja</taxon>
    </lineage>
</organism>
<accession>A0AAV6W4A3</accession>
<feature type="region of interest" description="Disordered" evidence="1">
    <location>
        <begin position="1"/>
        <end position="36"/>
    </location>
</feature>
<evidence type="ECO:0000313" key="3">
    <source>
        <dbReference type="Proteomes" id="UP000826271"/>
    </source>
</evidence>
<proteinExistence type="predicted"/>
<dbReference type="EMBL" id="WHWC01000019">
    <property type="protein sequence ID" value="KAG8363320.1"/>
    <property type="molecule type" value="Genomic_DNA"/>
</dbReference>
<evidence type="ECO:0000256" key="1">
    <source>
        <dbReference type="SAM" id="MobiDB-lite"/>
    </source>
</evidence>
<dbReference type="AlphaFoldDB" id="A0AAV6W4A3"/>
<dbReference type="PANTHER" id="PTHR36045">
    <property type="entry name" value="OS04G0558500 PROTEIN"/>
    <property type="match status" value="1"/>
</dbReference>